<dbReference type="RefSeq" id="WP_203367849.1">
    <property type="nucleotide sequence ID" value="NZ_WSFT01000053.1"/>
</dbReference>
<keyword evidence="6" id="KW-1185">Reference proteome</keyword>
<dbReference type="AlphaFoldDB" id="A0A942V027"/>
<dbReference type="Pfam" id="PF00300">
    <property type="entry name" value="His_Phos_1"/>
    <property type="match status" value="1"/>
</dbReference>
<dbReference type="Proteomes" id="UP000724672">
    <property type="component" value="Unassembled WGS sequence"/>
</dbReference>
<keyword evidence="1" id="KW-0324">Glycolysis</keyword>
<evidence type="ECO:0000313" key="6">
    <source>
        <dbReference type="Proteomes" id="UP000724672"/>
    </source>
</evidence>
<evidence type="ECO:0000256" key="1">
    <source>
        <dbReference type="ARBA" id="ARBA00023152"/>
    </source>
</evidence>
<name>A0A942V027_9FIRM</name>
<dbReference type="GO" id="GO:0005737">
    <property type="term" value="C:cytoplasm"/>
    <property type="evidence" value="ECO:0007669"/>
    <property type="project" value="TreeGrafter"/>
</dbReference>
<dbReference type="InterPro" id="IPR013078">
    <property type="entry name" value="His_Pase_superF_clade-1"/>
</dbReference>
<dbReference type="EMBL" id="WSFT01000053">
    <property type="protein sequence ID" value="MBS4539944.1"/>
    <property type="molecule type" value="Genomic_DNA"/>
</dbReference>
<protein>
    <submittedName>
        <fullName evidence="5">Histidine phosphatase family protein</fullName>
    </submittedName>
</protein>
<dbReference type="InterPro" id="IPR029033">
    <property type="entry name" value="His_PPase_superfam"/>
</dbReference>
<proteinExistence type="predicted"/>
<gene>
    <name evidence="5" type="ORF">GOQ27_15820</name>
</gene>
<dbReference type="InterPro" id="IPR050275">
    <property type="entry name" value="PGM_Phosphatase"/>
</dbReference>
<accession>A0A942V027</accession>
<dbReference type="PIRSF" id="PIRSF000709">
    <property type="entry name" value="6PFK_2-Ptase"/>
    <property type="match status" value="1"/>
</dbReference>
<dbReference type="InterPro" id="IPR001345">
    <property type="entry name" value="PG/BPGM_mutase_AS"/>
</dbReference>
<dbReference type="PROSITE" id="PS00175">
    <property type="entry name" value="PG_MUTASE"/>
    <property type="match status" value="1"/>
</dbReference>
<dbReference type="GO" id="GO:0016791">
    <property type="term" value="F:phosphatase activity"/>
    <property type="evidence" value="ECO:0007669"/>
    <property type="project" value="TreeGrafter"/>
</dbReference>
<feature type="binding site" evidence="4">
    <location>
        <begin position="8"/>
        <end position="15"/>
    </location>
    <ligand>
        <name>substrate</name>
    </ligand>
</feature>
<feature type="active site" description="Tele-phosphohistidine intermediate" evidence="3">
    <location>
        <position position="9"/>
    </location>
</feature>
<dbReference type="PANTHER" id="PTHR48100:SF1">
    <property type="entry name" value="HISTIDINE PHOSPHATASE FAMILY PROTEIN-RELATED"/>
    <property type="match status" value="1"/>
</dbReference>
<organism evidence="5 6">
    <name type="scientific">Anaeromonas frigoriresistens</name>
    <dbReference type="NCBI Taxonomy" id="2683708"/>
    <lineage>
        <taxon>Bacteria</taxon>
        <taxon>Bacillati</taxon>
        <taxon>Bacillota</taxon>
        <taxon>Tissierellia</taxon>
        <taxon>Tissierellales</taxon>
        <taxon>Thermohalobacteraceae</taxon>
        <taxon>Anaeromonas</taxon>
    </lineage>
</organism>
<dbReference type="CDD" id="cd07067">
    <property type="entry name" value="HP_PGM_like"/>
    <property type="match status" value="1"/>
</dbReference>
<reference evidence="5" key="1">
    <citation type="submission" date="2019-12" db="EMBL/GenBank/DDBJ databases">
        <title>Clostridiaceae gen. nov. sp. nov., isolated from sediment in Xinjiang, China.</title>
        <authorList>
            <person name="Zhang R."/>
        </authorList>
    </citation>
    <scope>NUCLEOTIDE SEQUENCE</scope>
    <source>
        <strain evidence="5">D2Q-11</strain>
    </source>
</reference>
<feature type="active site" description="Proton donor/acceptor" evidence="3">
    <location>
        <position position="82"/>
    </location>
</feature>
<evidence type="ECO:0000256" key="2">
    <source>
        <dbReference type="ARBA" id="ARBA00023235"/>
    </source>
</evidence>
<dbReference type="Gene3D" id="3.40.50.1240">
    <property type="entry name" value="Phosphoglycerate mutase-like"/>
    <property type="match status" value="1"/>
</dbReference>
<evidence type="ECO:0000256" key="3">
    <source>
        <dbReference type="PIRSR" id="PIRSR613078-1"/>
    </source>
</evidence>
<dbReference type="SMART" id="SM00855">
    <property type="entry name" value="PGAM"/>
    <property type="match status" value="1"/>
</dbReference>
<feature type="binding site" evidence="4">
    <location>
        <position position="58"/>
    </location>
    <ligand>
        <name>substrate</name>
    </ligand>
</feature>
<comment type="caution">
    <text evidence="5">The sequence shown here is derived from an EMBL/GenBank/DDBJ whole genome shotgun (WGS) entry which is preliminary data.</text>
</comment>
<keyword evidence="2" id="KW-0413">Isomerase</keyword>
<sequence>MKRLYIIRHGESKWNELGRVQGQKDIELTEKGQLQALKVANKLKNTDFEYIYSSDLNRAYNTAKIISDKLSTELIQIEDLREINFGDWQGLTLEEIEKKNNKDYYTWRNTPHNLTIPKGESLIKVQERAMGFINKLHEKHKGKNILLVSHGVVIKVILLGLLDLDLSNYRKLSISNCGLTIVEFINNKPQIKCMNERITLED</sequence>
<dbReference type="SUPFAM" id="SSF53254">
    <property type="entry name" value="Phosphoglycerate mutase-like"/>
    <property type="match status" value="1"/>
</dbReference>
<evidence type="ECO:0000313" key="5">
    <source>
        <dbReference type="EMBL" id="MBS4539944.1"/>
    </source>
</evidence>
<dbReference type="PANTHER" id="PTHR48100">
    <property type="entry name" value="BROAD-SPECIFICITY PHOSPHATASE YOR283W-RELATED"/>
    <property type="match status" value="1"/>
</dbReference>
<evidence type="ECO:0000256" key="4">
    <source>
        <dbReference type="PIRSR" id="PIRSR613078-2"/>
    </source>
</evidence>